<sequence length="200" mass="23853">MLAPRIISKSRYYLPYLTQQRFMKVRILPIKYDEFETPFMKTRKPGESILTNFYAFVNRKWTFADIKNYQKWKRMDVVRNSQRYISERHKILGPDLATSHFLLTRGGKVKFKGQNEWMTNEHLSNGQIPSSYVPGFFVEEIDATESMLLYEGFENLCNLQELKKLILHNCPFVDDWCLNRMYIFADTLEYLDLSGWGKIF</sequence>
<keyword evidence="2" id="KW-1185">Reference proteome</keyword>
<dbReference type="Proteomes" id="UP000807504">
    <property type="component" value="Unassembled WGS sequence"/>
</dbReference>
<reference evidence="1" key="2">
    <citation type="submission" date="2020-06" db="EMBL/GenBank/DDBJ databases">
        <authorList>
            <person name="Sheffer M."/>
        </authorList>
    </citation>
    <scope>NUCLEOTIDE SEQUENCE</scope>
</reference>
<dbReference type="AlphaFoldDB" id="A0A8T0E122"/>
<name>A0A8T0E122_ARGBR</name>
<reference evidence="1" key="1">
    <citation type="journal article" date="2020" name="bioRxiv">
        <title>Chromosome-level reference genome of the European wasp spider Argiope bruennichi: a resource for studies on range expansion and evolutionary adaptation.</title>
        <authorList>
            <person name="Sheffer M.M."/>
            <person name="Hoppe A."/>
            <person name="Krehenwinkel H."/>
            <person name="Uhl G."/>
            <person name="Kuss A.W."/>
            <person name="Jensen L."/>
            <person name="Jensen C."/>
            <person name="Gillespie R.G."/>
            <person name="Hoff K.J."/>
            <person name="Prost S."/>
        </authorList>
    </citation>
    <scope>NUCLEOTIDE SEQUENCE</scope>
</reference>
<organism evidence="1 2">
    <name type="scientific">Argiope bruennichi</name>
    <name type="common">Wasp spider</name>
    <name type="synonym">Aranea bruennichi</name>
    <dbReference type="NCBI Taxonomy" id="94029"/>
    <lineage>
        <taxon>Eukaryota</taxon>
        <taxon>Metazoa</taxon>
        <taxon>Ecdysozoa</taxon>
        <taxon>Arthropoda</taxon>
        <taxon>Chelicerata</taxon>
        <taxon>Arachnida</taxon>
        <taxon>Araneae</taxon>
        <taxon>Araneomorphae</taxon>
        <taxon>Entelegynae</taxon>
        <taxon>Araneoidea</taxon>
        <taxon>Araneidae</taxon>
        <taxon>Argiope</taxon>
    </lineage>
</organism>
<dbReference type="EMBL" id="JABXBU010002231">
    <property type="protein sequence ID" value="KAF8764498.1"/>
    <property type="molecule type" value="Genomic_DNA"/>
</dbReference>
<protein>
    <submittedName>
        <fullName evidence="1">Distal membrane-arm assembly complex protein like</fullName>
    </submittedName>
</protein>
<dbReference type="Gene3D" id="3.80.10.10">
    <property type="entry name" value="Ribonuclease Inhibitor"/>
    <property type="match status" value="1"/>
</dbReference>
<proteinExistence type="predicted"/>
<dbReference type="SUPFAM" id="SSF52047">
    <property type="entry name" value="RNI-like"/>
    <property type="match status" value="1"/>
</dbReference>
<gene>
    <name evidence="1" type="ORF">HNY73_022564</name>
</gene>
<dbReference type="InterPro" id="IPR032675">
    <property type="entry name" value="LRR_dom_sf"/>
</dbReference>
<evidence type="ECO:0000313" key="1">
    <source>
        <dbReference type="EMBL" id="KAF8764498.1"/>
    </source>
</evidence>
<accession>A0A8T0E122</accession>
<comment type="caution">
    <text evidence="1">The sequence shown here is derived from an EMBL/GenBank/DDBJ whole genome shotgun (WGS) entry which is preliminary data.</text>
</comment>
<evidence type="ECO:0000313" key="2">
    <source>
        <dbReference type="Proteomes" id="UP000807504"/>
    </source>
</evidence>